<evidence type="ECO:0000313" key="8">
    <source>
        <dbReference type="Proteomes" id="UP001165060"/>
    </source>
</evidence>
<gene>
    <name evidence="7" type="ORF">TeGR_g13719</name>
</gene>
<evidence type="ECO:0000256" key="5">
    <source>
        <dbReference type="ARBA" id="ARBA00023273"/>
    </source>
</evidence>
<evidence type="ECO:0000259" key="6">
    <source>
        <dbReference type="Pfam" id="PF11527"/>
    </source>
</evidence>
<accession>A0ABQ6M6Z5</accession>
<dbReference type="EMBL" id="BRYB01002506">
    <property type="protein sequence ID" value="GMI20702.1"/>
    <property type="molecule type" value="Genomic_DNA"/>
</dbReference>
<organism evidence="7 8">
    <name type="scientific">Tetraparma gracilis</name>
    <dbReference type="NCBI Taxonomy" id="2962635"/>
    <lineage>
        <taxon>Eukaryota</taxon>
        <taxon>Sar</taxon>
        <taxon>Stramenopiles</taxon>
        <taxon>Ochrophyta</taxon>
        <taxon>Bolidophyceae</taxon>
        <taxon>Parmales</taxon>
        <taxon>Triparmaceae</taxon>
        <taxon>Tetraparma</taxon>
    </lineage>
</organism>
<keyword evidence="8" id="KW-1185">Reference proteome</keyword>
<feature type="domain" description="BART" evidence="6">
    <location>
        <begin position="28"/>
        <end position="134"/>
    </location>
</feature>
<proteinExistence type="predicted"/>
<evidence type="ECO:0000256" key="3">
    <source>
        <dbReference type="ARBA" id="ARBA00022490"/>
    </source>
</evidence>
<evidence type="ECO:0000256" key="4">
    <source>
        <dbReference type="ARBA" id="ARBA00023069"/>
    </source>
</evidence>
<comment type="caution">
    <text evidence="7">The sequence shown here is derived from an EMBL/GenBank/DDBJ whole genome shotgun (WGS) entry which is preliminary data.</text>
</comment>
<name>A0ABQ6M6Z5_9STRA</name>
<dbReference type="Pfam" id="PF11527">
    <property type="entry name" value="ARL2_Bind_BART"/>
    <property type="match status" value="1"/>
</dbReference>
<protein>
    <recommendedName>
        <fullName evidence="6">BART domain-containing protein</fullName>
    </recommendedName>
</protein>
<evidence type="ECO:0000313" key="7">
    <source>
        <dbReference type="EMBL" id="GMI20702.1"/>
    </source>
</evidence>
<evidence type="ECO:0000256" key="1">
    <source>
        <dbReference type="ARBA" id="ARBA00004138"/>
    </source>
</evidence>
<keyword evidence="4" id="KW-0969">Cilium</keyword>
<comment type="subcellular location">
    <subcellularLocation>
        <location evidence="1">Cell projection</location>
        <location evidence="1">Cilium</location>
    </subcellularLocation>
    <subcellularLocation>
        <location evidence="2">Cytoplasm</location>
    </subcellularLocation>
</comment>
<dbReference type="Proteomes" id="UP001165060">
    <property type="component" value="Unassembled WGS sequence"/>
</dbReference>
<keyword evidence="5" id="KW-0966">Cell projection</keyword>
<dbReference type="InterPro" id="IPR042541">
    <property type="entry name" value="BART_sf"/>
</dbReference>
<reference evidence="7 8" key="1">
    <citation type="journal article" date="2023" name="Commun. Biol.">
        <title>Genome analysis of Parmales, the sister group of diatoms, reveals the evolutionary specialization of diatoms from phago-mixotrophs to photoautotrophs.</title>
        <authorList>
            <person name="Ban H."/>
            <person name="Sato S."/>
            <person name="Yoshikawa S."/>
            <person name="Yamada K."/>
            <person name="Nakamura Y."/>
            <person name="Ichinomiya M."/>
            <person name="Sato N."/>
            <person name="Blanc-Mathieu R."/>
            <person name="Endo H."/>
            <person name="Kuwata A."/>
            <person name="Ogata H."/>
        </authorList>
    </citation>
    <scope>NUCLEOTIDE SEQUENCE [LARGE SCALE GENOMIC DNA]</scope>
</reference>
<sequence>MPPSTPEGTELVRKTAYHFEEIFTDDEDVIQFFTDHLPEFEDEFEDENDDTPKEHKMIYMDIYKEFETLMEAKIVRVAEEMGFADAVEYFQSLQEVLGEKEGSEMGELVQKTLDVVIASYDYDKFIAVMRTKAKGRAAVMRNMFGGGARGGEGKEEEKD</sequence>
<dbReference type="InterPro" id="IPR023379">
    <property type="entry name" value="BART_dom"/>
</dbReference>
<dbReference type="Gene3D" id="1.20.1520.10">
    <property type="entry name" value="ADP-ribosylation factor-like 2-binding protein, domain"/>
    <property type="match status" value="1"/>
</dbReference>
<evidence type="ECO:0000256" key="2">
    <source>
        <dbReference type="ARBA" id="ARBA00004496"/>
    </source>
</evidence>
<keyword evidence="3" id="KW-0963">Cytoplasm</keyword>